<dbReference type="InterPro" id="IPR007345">
    <property type="entry name" value="Polysacch_pyruvyl_Trfase"/>
</dbReference>
<evidence type="ECO:0000313" key="2">
    <source>
        <dbReference type="EMBL" id="QDU61534.1"/>
    </source>
</evidence>
<accession>A0A518B3M0</accession>
<feature type="domain" description="Polysaccharide pyruvyl transferase" evidence="1">
    <location>
        <begin position="125"/>
        <end position="285"/>
    </location>
</feature>
<gene>
    <name evidence="2" type="ORF">Pan216_23950</name>
</gene>
<dbReference type="Pfam" id="PF04230">
    <property type="entry name" value="PS_pyruv_trans"/>
    <property type="match status" value="1"/>
</dbReference>
<dbReference type="PANTHER" id="PTHR36836:SF1">
    <property type="entry name" value="COLANIC ACID BIOSYNTHESIS PROTEIN WCAK"/>
    <property type="match status" value="1"/>
</dbReference>
<evidence type="ECO:0000259" key="1">
    <source>
        <dbReference type="Pfam" id="PF04230"/>
    </source>
</evidence>
<dbReference type="RefSeq" id="WP_419193534.1">
    <property type="nucleotide sequence ID" value="NZ_CP036279.1"/>
</dbReference>
<keyword evidence="3" id="KW-1185">Reference proteome</keyword>
<dbReference type="AlphaFoldDB" id="A0A518B3M0"/>
<sequence length="361" mass="40749">MITLFCIHPKGFNVGNEVIHLALRHLLHQAFGRVVNVISLPAISRFESHVKAGLSSKTIHEINQYGHGVIVGGGNLYENGQLTVDGDALPMLEPPMLLFSLSRGRIHDRNWKLVTRTDVMPDRTIEALNRKASFSLARDQATYDHLQGLGIEKCQLGACPTIFIDQVADRLPRLTEGDRSGVLLSVRNPELMNIPLRRQASVRDDITRLIAFLRDLGLGPIRLLCHDHRDIPFATTFSDIEYLYTGDVYYYLSLLRTCTLSVSYRLHATLPCMSFGTPSINISYDERCQSLMETVGLGDWNIEMTGDDDVVAQVADRYRRLEELPEIRAGVRAHWDSLQKLNLDVLKQFRAQVEELAQVND</sequence>
<dbReference type="Proteomes" id="UP000317093">
    <property type="component" value="Chromosome"/>
</dbReference>
<dbReference type="KEGG" id="knv:Pan216_23950"/>
<protein>
    <submittedName>
        <fullName evidence="2">Colanic acid biosynthesis protein</fullName>
    </submittedName>
</protein>
<organism evidence="2 3">
    <name type="scientific">Kolteria novifilia</name>
    <dbReference type="NCBI Taxonomy" id="2527975"/>
    <lineage>
        <taxon>Bacteria</taxon>
        <taxon>Pseudomonadati</taxon>
        <taxon>Planctomycetota</taxon>
        <taxon>Planctomycetia</taxon>
        <taxon>Kolteriales</taxon>
        <taxon>Kolteriaceae</taxon>
        <taxon>Kolteria</taxon>
    </lineage>
</organism>
<reference evidence="2 3" key="1">
    <citation type="submission" date="2019-02" db="EMBL/GenBank/DDBJ databases">
        <title>Deep-cultivation of Planctomycetes and their phenomic and genomic characterization uncovers novel biology.</title>
        <authorList>
            <person name="Wiegand S."/>
            <person name="Jogler M."/>
            <person name="Boedeker C."/>
            <person name="Pinto D."/>
            <person name="Vollmers J."/>
            <person name="Rivas-Marin E."/>
            <person name="Kohn T."/>
            <person name="Peeters S.H."/>
            <person name="Heuer A."/>
            <person name="Rast P."/>
            <person name="Oberbeckmann S."/>
            <person name="Bunk B."/>
            <person name="Jeske O."/>
            <person name="Meyerdierks A."/>
            <person name="Storesund J.E."/>
            <person name="Kallscheuer N."/>
            <person name="Luecker S."/>
            <person name="Lage O.M."/>
            <person name="Pohl T."/>
            <person name="Merkel B.J."/>
            <person name="Hornburger P."/>
            <person name="Mueller R.-W."/>
            <person name="Bruemmer F."/>
            <person name="Labrenz M."/>
            <person name="Spormann A.M."/>
            <person name="Op den Camp H."/>
            <person name="Overmann J."/>
            <person name="Amann R."/>
            <person name="Jetten M.S.M."/>
            <person name="Mascher T."/>
            <person name="Medema M.H."/>
            <person name="Devos D.P."/>
            <person name="Kaster A.-K."/>
            <person name="Ovreas L."/>
            <person name="Rohde M."/>
            <person name="Galperin M.Y."/>
            <person name="Jogler C."/>
        </authorList>
    </citation>
    <scope>NUCLEOTIDE SEQUENCE [LARGE SCALE GENOMIC DNA]</scope>
    <source>
        <strain evidence="2 3">Pan216</strain>
    </source>
</reference>
<dbReference type="PANTHER" id="PTHR36836">
    <property type="entry name" value="COLANIC ACID BIOSYNTHESIS PROTEIN WCAK"/>
    <property type="match status" value="1"/>
</dbReference>
<dbReference type="EMBL" id="CP036279">
    <property type="protein sequence ID" value="QDU61534.1"/>
    <property type="molecule type" value="Genomic_DNA"/>
</dbReference>
<proteinExistence type="predicted"/>
<name>A0A518B3M0_9BACT</name>
<evidence type="ECO:0000313" key="3">
    <source>
        <dbReference type="Proteomes" id="UP000317093"/>
    </source>
</evidence>